<dbReference type="Gene3D" id="1.20.120.30">
    <property type="entry name" value="Aspartate receptor, ligand-binding domain"/>
    <property type="match status" value="1"/>
</dbReference>
<keyword evidence="3" id="KW-0175">Coiled coil</keyword>
<dbReference type="Pfam" id="PF00015">
    <property type="entry name" value="MCPsignal"/>
    <property type="match status" value="1"/>
</dbReference>
<dbReference type="GO" id="GO:0016020">
    <property type="term" value="C:membrane"/>
    <property type="evidence" value="ECO:0007669"/>
    <property type="project" value="InterPro"/>
</dbReference>
<dbReference type="PANTHER" id="PTHR32089">
    <property type="entry name" value="METHYL-ACCEPTING CHEMOTAXIS PROTEIN MCPB"/>
    <property type="match status" value="1"/>
</dbReference>
<sequence>MFFSSSKKHNEEIKALEEEILSMKKELEFYKETFGFSQEEMIVSVSSSGEITNKNSLAKEMIKDENALLTELKRGNKNINVSNCSGNVKSLPLSNGGTLYSIVKTDIKSAKDSTIMSKRQKSINYALQDSQKTYSGMLSELEQMKEESSVIALESKDGLNLIMESVGNMDFLSENMEATRGNTESLSTRSNEISNVVNLIEDIADQTNLLALNAAIEAARAGEHGRGFAVVADEVRKLAEKTQIATKDISIVVRAMQQESSSAQESVEATSDILQKTKEKIELLKNKIISFERNSSRSVYEIDHISNKIFVSLAKIDHVIYKNNVFALIFGEENSFNKVDHNNCRLGKWYREGSGKKEFEDTSAYSKLEIPHSIVHSVANRVAEECSGTQEVCSNGKIENMVQEIEDASLDVFKYLDEMVEQKANKQMKSAVVDLFEKGRK</sequence>
<evidence type="ECO:0000256" key="2">
    <source>
        <dbReference type="PROSITE-ProRule" id="PRU00284"/>
    </source>
</evidence>
<protein>
    <submittedName>
        <fullName evidence="5">CZB domain-containing protein</fullName>
    </submittedName>
</protein>
<dbReference type="KEGG" id="sbal:HUE88_10930"/>
<proteinExistence type="predicted"/>
<dbReference type="Proteomes" id="UP000593994">
    <property type="component" value="Chromosome"/>
</dbReference>
<evidence type="ECO:0000256" key="1">
    <source>
        <dbReference type="ARBA" id="ARBA00023224"/>
    </source>
</evidence>
<dbReference type="SUPFAM" id="SSF58104">
    <property type="entry name" value="Methyl-accepting chemotaxis protein (MCP) signaling domain"/>
    <property type="match status" value="1"/>
</dbReference>
<accession>A0A7S7RMN6</accession>
<name>A0A7S7RMN6_9BACT</name>
<reference evidence="5 6" key="1">
    <citation type="submission" date="2020-05" db="EMBL/GenBank/DDBJ databases">
        <title>Sulfurimonas marisnigri, sp. nov., and Sulfurimonas baltica, sp. nov., manganese oxide reducing chemolithoautotrophs of the class Epsilonproteobacteria isolated from the pelagic redoxclines of the Black and Baltic Seas and emended description of the genus Sulfurimonas.</title>
        <authorList>
            <person name="Henkel J.V."/>
            <person name="Laudan C."/>
            <person name="Werner J."/>
            <person name="Neu T."/>
            <person name="Plewe S."/>
            <person name="Sproer C."/>
            <person name="Bunk B."/>
            <person name="Schulz-Vogt H.N."/>
        </authorList>
    </citation>
    <scope>NUCLEOTIDE SEQUENCE [LARGE SCALE GENOMIC DNA]</scope>
    <source>
        <strain evidence="5 6">GD2</strain>
    </source>
</reference>
<keyword evidence="6" id="KW-1185">Reference proteome</keyword>
<dbReference type="InterPro" id="IPR004089">
    <property type="entry name" value="MCPsignal_dom"/>
</dbReference>
<evidence type="ECO:0000256" key="3">
    <source>
        <dbReference type="SAM" id="Coils"/>
    </source>
</evidence>
<evidence type="ECO:0000259" key="4">
    <source>
        <dbReference type="PROSITE" id="PS50111"/>
    </source>
</evidence>
<evidence type="ECO:0000313" key="5">
    <source>
        <dbReference type="EMBL" id="QOY51613.1"/>
    </source>
</evidence>
<feature type="domain" description="Methyl-accepting transducer" evidence="4">
    <location>
        <begin position="126"/>
        <end position="282"/>
    </location>
</feature>
<feature type="coiled-coil region" evidence="3">
    <location>
        <begin position="267"/>
        <end position="294"/>
    </location>
</feature>
<dbReference type="InterPro" id="IPR025991">
    <property type="entry name" value="Chemoreceptor_zinc-bind_dom"/>
</dbReference>
<dbReference type="EMBL" id="CP054492">
    <property type="protein sequence ID" value="QOY51613.1"/>
    <property type="molecule type" value="Genomic_DNA"/>
</dbReference>
<gene>
    <name evidence="5" type="ORF">HUE88_10930</name>
</gene>
<keyword evidence="1 2" id="KW-0807">Transducer</keyword>
<evidence type="ECO:0000313" key="6">
    <source>
        <dbReference type="Proteomes" id="UP000593994"/>
    </source>
</evidence>
<organism evidence="5 6">
    <name type="scientific">Candidatus Sulfurimonas baltica</name>
    <dbReference type="NCBI Taxonomy" id="2740404"/>
    <lineage>
        <taxon>Bacteria</taxon>
        <taxon>Pseudomonadati</taxon>
        <taxon>Campylobacterota</taxon>
        <taxon>Epsilonproteobacteria</taxon>
        <taxon>Campylobacterales</taxon>
        <taxon>Sulfurimonadaceae</taxon>
        <taxon>Sulfurimonas</taxon>
    </lineage>
</organism>
<dbReference type="PROSITE" id="PS50111">
    <property type="entry name" value="CHEMOTAXIS_TRANSDUC_2"/>
    <property type="match status" value="1"/>
</dbReference>
<dbReference type="PANTHER" id="PTHR32089:SF112">
    <property type="entry name" value="LYSOZYME-LIKE PROTEIN-RELATED"/>
    <property type="match status" value="1"/>
</dbReference>
<feature type="coiled-coil region" evidence="3">
    <location>
        <begin position="6"/>
        <end position="33"/>
    </location>
</feature>
<dbReference type="GO" id="GO:0007165">
    <property type="term" value="P:signal transduction"/>
    <property type="evidence" value="ECO:0007669"/>
    <property type="project" value="UniProtKB-KW"/>
</dbReference>
<dbReference type="Gene3D" id="6.10.250.3200">
    <property type="match status" value="1"/>
</dbReference>
<dbReference type="Pfam" id="PF13682">
    <property type="entry name" value="CZB"/>
    <property type="match status" value="1"/>
</dbReference>
<dbReference type="SMART" id="SM00283">
    <property type="entry name" value="MA"/>
    <property type="match status" value="1"/>
</dbReference>
<dbReference type="AlphaFoldDB" id="A0A7S7RMN6"/>